<evidence type="ECO:0000313" key="1">
    <source>
        <dbReference type="EMBL" id="GIG50088.1"/>
    </source>
</evidence>
<protein>
    <submittedName>
        <fullName evidence="1">Uncharacterized protein</fullName>
    </submittedName>
</protein>
<dbReference type="EMBL" id="BONQ01000127">
    <property type="protein sequence ID" value="GIG50088.1"/>
    <property type="molecule type" value="Genomic_DNA"/>
</dbReference>
<keyword evidence="2" id="KW-1185">Reference proteome</keyword>
<dbReference type="AlphaFoldDB" id="A0A919PX32"/>
<sequence>MTGGGPVTARTPKAWVVMAVHDGYDPRLTAQGVGVGGDGVKKNFFRMTAMPMLSPHETLGPIEVAQGMAREAVTHWLVAGRPV</sequence>
<gene>
    <name evidence="1" type="ORF">Dsi01nite_081290</name>
</gene>
<organism evidence="1 2">
    <name type="scientific">Dactylosporangium siamense</name>
    <dbReference type="NCBI Taxonomy" id="685454"/>
    <lineage>
        <taxon>Bacteria</taxon>
        <taxon>Bacillati</taxon>
        <taxon>Actinomycetota</taxon>
        <taxon>Actinomycetes</taxon>
        <taxon>Micromonosporales</taxon>
        <taxon>Micromonosporaceae</taxon>
        <taxon>Dactylosporangium</taxon>
    </lineage>
</organism>
<accession>A0A919PX32</accession>
<comment type="caution">
    <text evidence="1">The sequence shown here is derived from an EMBL/GenBank/DDBJ whole genome shotgun (WGS) entry which is preliminary data.</text>
</comment>
<evidence type="ECO:0000313" key="2">
    <source>
        <dbReference type="Proteomes" id="UP000660611"/>
    </source>
</evidence>
<reference evidence="1" key="1">
    <citation type="submission" date="2021-01" db="EMBL/GenBank/DDBJ databases">
        <title>Whole genome shotgun sequence of Dactylosporangium siamense NBRC 106093.</title>
        <authorList>
            <person name="Komaki H."/>
            <person name="Tamura T."/>
        </authorList>
    </citation>
    <scope>NUCLEOTIDE SEQUENCE</scope>
    <source>
        <strain evidence="1">NBRC 106093</strain>
    </source>
</reference>
<dbReference type="Proteomes" id="UP000660611">
    <property type="component" value="Unassembled WGS sequence"/>
</dbReference>
<proteinExistence type="predicted"/>
<name>A0A919PX32_9ACTN</name>